<feature type="transmembrane region" description="Helical" evidence="15">
    <location>
        <begin position="367"/>
        <end position="389"/>
    </location>
</feature>
<dbReference type="GeneTree" id="ENSGT00940000156687"/>
<accession>A0A4W3GJ33</accession>
<evidence type="ECO:0000256" key="4">
    <source>
        <dbReference type="ARBA" id="ARBA00022553"/>
    </source>
</evidence>
<feature type="transmembrane region" description="Helical" evidence="15">
    <location>
        <begin position="409"/>
        <end position="433"/>
    </location>
</feature>
<dbReference type="Gene3D" id="1.25.40.20">
    <property type="entry name" value="Ankyrin repeat-containing domain"/>
    <property type="match status" value="2"/>
</dbReference>
<keyword evidence="15" id="KW-1133">Transmembrane helix</keyword>
<evidence type="ECO:0000256" key="5">
    <source>
        <dbReference type="ARBA" id="ARBA00022568"/>
    </source>
</evidence>
<keyword evidence="11 14" id="KW-0040">ANK repeat</keyword>
<dbReference type="InterPro" id="IPR036770">
    <property type="entry name" value="Ankyrin_rpt-contain_sf"/>
</dbReference>
<feature type="transmembrane region" description="Helical" evidence="15">
    <location>
        <begin position="520"/>
        <end position="541"/>
    </location>
</feature>
<feature type="signal peptide" evidence="16">
    <location>
        <begin position="1"/>
        <end position="23"/>
    </location>
</feature>
<dbReference type="SUPFAM" id="SSF48403">
    <property type="entry name" value="Ankyrin repeat"/>
    <property type="match status" value="1"/>
</dbReference>
<evidence type="ECO:0000256" key="9">
    <source>
        <dbReference type="ARBA" id="ARBA00022837"/>
    </source>
</evidence>
<evidence type="ECO:0000256" key="12">
    <source>
        <dbReference type="ARBA" id="ARBA00023065"/>
    </source>
</evidence>
<comment type="subcellular location">
    <subcellularLocation>
        <location evidence="1">Cell membrane</location>
        <topology evidence="1">Multi-pass membrane protein</topology>
    </subcellularLocation>
</comment>
<feature type="repeat" description="ANK" evidence="14">
    <location>
        <begin position="60"/>
        <end position="82"/>
    </location>
</feature>
<evidence type="ECO:0000256" key="10">
    <source>
        <dbReference type="ARBA" id="ARBA00022860"/>
    </source>
</evidence>
<evidence type="ECO:0000256" key="1">
    <source>
        <dbReference type="ARBA" id="ARBA00004651"/>
    </source>
</evidence>
<dbReference type="PROSITE" id="PS50297">
    <property type="entry name" value="ANK_REP_REGION"/>
    <property type="match status" value="3"/>
</dbReference>
<dbReference type="SMART" id="SM00248">
    <property type="entry name" value="ANK"/>
    <property type="match status" value="4"/>
</dbReference>
<reference evidence="18" key="2">
    <citation type="journal article" date="2007" name="PLoS Biol.">
        <title>Survey sequencing and comparative analysis of the elephant shark (Callorhinchus milii) genome.</title>
        <authorList>
            <person name="Venkatesh B."/>
            <person name="Kirkness E.F."/>
            <person name="Loh Y.H."/>
            <person name="Halpern A.L."/>
            <person name="Lee A.P."/>
            <person name="Johnson J."/>
            <person name="Dandona N."/>
            <person name="Viswanathan L.D."/>
            <person name="Tay A."/>
            <person name="Venter J.C."/>
            <person name="Strausberg R.L."/>
            <person name="Brenner S."/>
        </authorList>
    </citation>
    <scope>NUCLEOTIDE SEQUENCE [LARGE SCALE GENOMIC DNA]</scope>
</reference>
<keyword evidence="2" id="KW-0813">Transport</keyword>
<dbReference type="PANTHER" id="PTHR10582:SF25">
    <property type="entry name" value="TRANSIENT RECEPTOR POTENTIAL CATION CHANNEL SUBFAMILY V MEMBER 6"/>
    <property type="match status" value="1"/>
</dbReference>
<feature type="repeat" description="ANK" evidence="14">
    <location>
        <begin position="145"/>
        <end position="177"/>
    </location>
</feature>
<evidence type="ECO:0000256" key="8">
    <source>
        <dbReference type="ARBA" id="ARBA00022737"/>
    </source>
</evidence>
<gene>
    <name evidence="17" type="primary">LOC103175668</name>
</gene>
<keyword evidence="9" id="KW-0106">Calcium</keyword>
<keyword evidence="5" id="KW-0109">Calcium transport</keyword>
<dbReference type="GO" id="GO:0098703">
    <property type="term" value="P:calcium ion import across plasma membrane"/>
    <property type="evidence" value="ECO:0007669"/>
    <property type="project" value="TreeGrafter"/>
</dbReference>
<keyword evidence="4" id="KW-0597">Phosphoprotein</keyword>
<evidence type="ECO:0000313" key="18">
    <source>
        <dbReference type="Proteomes" id="UP000314986"/>
    </source>
</evidence>
<dbReference type="Ensembl" id="ENSCMIT00000003479.1">
    <property type="protein sequence ID" value="ENSCMIP00000003351.1"/>
    <property type="gene ID" value="ENSCMIG00000001999.1"/>
</dbReference>
<dbReference type="PANTHER" id="PTHR10582">
    <property type="entry name" value="TRANSIENT RECEPTOR POTENTIAL ION CHANNEL PROTEIN"/>
    <property type="match status" value="1"/>
</dbReference>
<keyword evidence="18" id="KW-1185">Reference proteome</keyword>
<keyword evidence="15" id="KW-0812">Transmembrane</keyword>
<keyword evidence="8" id="KW-0677">Repeat</keyword>
<dbReference type="Pfam" id="PF12796">
    <property type="entry name" value="Ank_2"/>
    <property type="match status" value="2"/>
</dbReference>
<keyword evidence="3" id="KW-1003">Cell membrane</keyword>
<reference evidence="17" key="5">
    <citation type="submission" date="2025-09" db="UniProtKB">
        <authorList>
            <consortium name="Ensembl"/>
        </authorList>
    </citation>
    <scope>IDENTIFICATION</scope>
</reference>
<dbReference type="InterPro" id="IPR008344">
    <property type="entry name" value="TRPV5/TRPV6"/>
</dbReference>
<keyword evidence="10" id="KW-0112">Calmodulin-binding</keyword>
<name>A0A4W3GJ33_CALMI</name>
<dbReference type="GO" id="GO:0005886">
    <property type="term" value="C:plasma membrane"/>
    <property type="evidence" value="ECO:0007669"/>
    <property type="project" value="UniProtKB-SubCell"/>
</dbReference>
<dbReference type="InterPro" id="IPR024862">
    <property type="entry name" value="TRPV"/>
</dbReference>
<dbReference type="AlphaFoldDB" id="A0A4W3GJ33"/>
<feature type="repeat" description="ANK" evidence="14">
    <location>
        <begin position="98"/>
        <end position="125"/>
    </location>
</feature>
<evidence type="ECO:0000256" key="16">
    <source>
        <dbReference type="SAM" id="SignalP"/>
    </source>
</evidence>
<reference evidence="17" key="4">
    <citation type="submission" date="2025-08" db="UniProtKB">
        <authorList>
            <consortium name="Ensembl"/>
        </authorList>
    </citation>
    <scope>IDENTIFICATION</scope>
</reference>
<dbReference type="GO" id="GO:0005516">
    <property type="term" value="F:calmodulin binding"/>
    <property type="evidence" value="ECO:0007669"/>
    <property type="project" value="UniProtKB-KW"/>
</dbReference>
<keyword evidence="13" id="KW-0407">Ion channel</keyword>
<dbReference type="InterPro" id="IPR002110">
    <property type="entry name" value="Ankyrin_rpt"/>
</dbReference>
<keyword evidence="6" id="KW-0107">Calcium channel</keyword>
<proteinExistence type="predicted"/>
<dbReference type="PROSITE" id="PS50088">
    <property type="entry name" value="ANK_REPEAT"/>
    <property type="match status" value="3"/>
</dbReference>
<sequence>MDLALVRSQRCWCLLGLTLAVVARRISESPLLYAAKENMVQDIKKLIRCPSIDNFQTGTMGETALHIASTYGNYQAVVTLLEAVPELINLPITGELYQGETSLHIAVANGNVGLVRELIRRGADVVTPRATGTFFRLGGTGILYYGEHVLSFAACVGNEEIVRILIENGADIKAQDSLGNTVLHVLVLQQTQLPVACQIYDVLLSSEWPQNEVRPDTILNRDGLSPLKLAAAEGNLQMFEHLVKKQTCGMEPFVRHRTSTYYNLSEIDSWDGDCSVLDLVISSHKTQALKLLQVAPVQQLISLKWDKFGKCYFRLLSCTYLAYIIIFTCCCVFRPLQLRPDNATDDRDTTIYVEKPLRESYQTPGDYVRLVGELISLFGAIAILVIETHDILRYGPKKYFGKSVLGGPFHVINVGMPMSLAVVLAWCNLMYFARGFQLLGPFSVMIQKIIFQIILPYLLLMFVVLFAFTCGIYLSFQEDPDKWERFSDFSTTLFNIFMLFFGLVNMPLNGKMQKPDMAQLLYTAYTLLAFALMVFLIIHVMSELIRRLIRERDEIWRGQVAATTLLLERRLPRCLWPRLGICGTPYGLGDSWFLRCDLSLSLVMSGTGCTWRDQILSARLPVPVRLSALL</sequence>
<evidence type="ECO:0000256" key="14">
    <source>
        <dbReference type="PROSITE-ProRule" id="PRU00023"/>
    </source>
</evidence>
<dbReference type="PRINTS" id="PR01765">
    <property type="entry name" value="ECACCHANNEL"/>
</dbReference>
<evidence type="ECO:0000256" key="13">
    <source>
        <dbReference type="ARBA" id="ARBA00023303"/>
    </source>
</evidence>
<reference evidence="18" key="1">
    <citation type="journal article" date="2006" name="Science">
        <title>Ancient noncoding elements conserved in the human genome.</title>
        <authorList>
            <person name="Venkatesh B."/>
            <person name="Kirkness E.F."/>
            <person name="Loh Y.H."/>
            <person name="Halpern A.L."/>
            <person name="Lee A.P."/>
            <person name="Johnson J."/>
            <person name="Dandona N."/>
            <person name="Viswanathan L.D."/>
            <person name="Tay A."/>
            <person name="Venter J.C."/>
            <person name="Strausberg R.L."/>
            <person name="Brenner S."/>
        </authorList>
    </citation>
    <scope>NUCLEOTIDE SEQUENCE [LARGE SCALE GENOMIC DNA]</scope>
</reference>
<dbReference type="PRINTS" id="PR01415">
    <property type="entry name" value="ANKYRIN"/>
</dbReference>
<organism evidence="17 18">
    <name type="scientific">Callorhinchus milii</name>
    <name type="common">Ghost shark</name>
    <dbReference type="NCBI Taxonomy" id="7868"/>
    <lineage>
        <taxon>Eukaryota</taxon>
        <taxon>Metazoa</taxon>
        <taxon>Chordata</taxon>
        <taxon>Craniata</taxon>
        <taxon>Vertebrata</taxon>
        <taxon>Chondrichthyes</taxon>
        <taxon>Holocephali</taxon>
        <taxon>Chimaeriformes</taxon>
        <taxon>Callorhinchidae</taxon>
        <taxon>Callorhinchus</taxon>
    </lineage>
</organism>
<keyword evidence="7" id="KW-0479">Metal-binding</keyword>
<dbReference type="CDD" id="cd22192">
    <property type="entry name" value="TRPV5-6"/>
    <property type="match status" value="1"/>
</dbReference>
<feature type="transmembrane region" description="Helical" evidence="15">
    <location>
        <begin position="312"/>
        <end position="333"/>
    </location>
</feature>
<reference evidence="18" key="3">
    <citation type="journal article" date="2014" name="Nature">
        <title>Elephant shark genome provides unique insights into gnathostome evolution.</title>
        <authorList>
            <consortium name="International Elephant Shark Genome Sequencing Consortium"/>
            <person name="Venkatesh B."/>
            <person name="Lee A.P."/>
            <person name="Ravi V."/>
            <person name="Maurya A.K."/>
            <person name="Lian M.M."/>
            <person name="Swann J.B."/>
            <person name="Ohta Y."/>
            <person name="Flajnik M.F."/>
            <person name="Sutoh Y."/>
            <person name="Kasahara M."/>
            <person name="Hoon S."/>
            <person name="Gangu V."/>
            <person name="Roy S.W."/>
            <person name="Irimia M."/>
            <person name="Korzh V."/>
            <person name="Kondrychyn I."/>
            <person name="Lim Z.W."/>
            <person name="Tay B.H."/>
            <person name="Tohari S."/>
            <person name="Kong K.W."/>
            <person name="Ho S."/>
            <person name="Lorente-Galdos B."/>
            <person name="Quilez J."/>
            <person name="Marques-Bonet T."/>
            <person name="Raney B.J."/>
            <person name="Ingham P.W."/>
            <person name="Tay A."/>
            <person name="Hillier L.W."/>
            <person name="Minx P."/>
            <person name="Boehm T."/>
            <person name="Wilson R.K."/>
            <person name="Brenner S."/>
            <person name="Warren W.C."/>
        </authorList>
    </citation>
    <scope>NUCLEOTIDE SEQUENCE [LARGE SCALE GENOMIC DNA]</scope>
</reference>
<dbReference type="GO" id="GO:0005262">
    <property type="term" value="F:calcium channel activity"/>
    <property type="evidence" value="ECO:0007669"/>
    <property type="project" value="UniProtKB-KW"/>
</dbReference>
<protein>
    <submittedName>
        <fullName evidence="17">Transient receptor potential cation channel subfamily V member 6</fullName>
    </submittedName>
</protein>
<evidence type="ECO:0000256" key="11">
    <source>
        <dbReference type="ARBA" id="ARBA00023043"/>
    </source>
</evidence>
<evidence type="ECO:0000256" key="3">
    <source>
        <dbReference type="ARBA" id="ARBA00022475"/>
    </source>
</evidence>
<evidence type="ECO:0000256" key="2">
    <source>
        <dbReference type="ARBA" id="ARBA00022448"/>
    </source>
</evidence>
<evidence type="ECO:0000256" key="6">
    <source>
        <dbReference type="ARBA" id="ARBA00022673"/>
    </source>
</evidence>
<feature type="chain" id="PRO_5021361873" evidence="16">
    <location>
        <begin position="24"/>
        <end position="630"/>
    </location>
</feature>
<feature type="transmembrane region" description="Helical" evidence="15">
    <location>
        <begin position="488"/>
        <end position="508"/>
    </location>
</feature>
<evidence type="ECO:0000313" key="17">
    <source>
        <dbReference type="Ensembl" id="ENSCMIP00000003351.1"/>
    </source>
</evidence>
<evidence type="ECO:0000256" key="15">
    <source>
        <dbReference type="SAM" id="Phobius"/>
    </source>
</evidence>
<keyword evidence="15" id="KW-0472">Membrane</keyword>
<keyword evidence="12" id="KW-0406">Ion transport</keyword>
<keyword evidence="16" id="KW-0732">Signal</keyword>
<feature type="transmembrane region" description="Helical" evidence="15">
    <location>
        <begin position="454"/>
        <end position="476"/>
    </location>
</feature>
<evidence type="ECO:0000256" key="7">
    <source>
        <dbReference type="ARBA" id="ARBA00022723"/>
    </source>
</evidence>
<dbReference type="Proteomes" id="UP000314986">
    <property type="component" value="Unassembled WGS sequence"/>
</dbReference>
<dbReference type="GO" id="GO:0046872">
    <property type="term" value="F:metal ion binding"/>
    <property type="evidence" value="ECO:0007669"/>
    <property type="project" value="UniProtKB-KW"/>
</dbReference>